<dbReference type="GO" id="GO:0005634">
    <property type="term" value="C:nucleus"/>
    <property type="evidence" value="ECO:0007669"/>
    <property type="project" value="TreeGrafter"/>
</dbReference>
<dbReference type="InterPro" id="IPR001806">
    <property type="entry name" value="Small_GTPase"/>
</dbReference>
<organism evidence="2 3">
    <name type="scientific">Armadillidium nasatum</name>
    <dbReference type="NCBI Taxonomy" id="96803"/>
    <lineage>
        <taxon>Eukaryota</taxon>
        <taxon>Metazoa</taxon>
        <taxon>Ecdysozoa</taxon>
        <taxon>Arthropoda</taxon>
        <taxon>Crustacea</taxon>
        <taxon>Multicrustacea</taxon>
        <taxon>Malacostraca</taxon>
        <taxon>Eumalacostraca</taxon>
        <taxon>Peracarida</taxon>
        <taxon>Isopoda</taxon>
        <taxon>Oniscidea</taxon>
        <taxon>Crinocheta</taxon>
        <taxon>Armadillidiidae</taxon>
        <taxon>Armadillidium</taxon>
    </lineage>
</organism>
<dbReference type="OrthoDB" id="207081at2759"/>
<feature type="region of interest" description="Disordered" evidence="1">
    <location>
        <begin position="220"/>
        <end position="329"/>
    </location>
</feature>
<feature type="region of interest" description="Disordered" evidence="1">
    <location>
        <begin position="436"/>
        <end position="486"/>
    </location>
</feature>
<comment type="caution">
    <text evidence="2">The sequence shown here is derived from an EMBL/GenBank/DDBJ whole genome shotgun (WGS) entry which is preliminary data.</text>
</comment>
<dbReference type="SMART" id="SM00175">
    <property type="entry name" value="RAB"/>
    <property type="match status" value="1"/>
</dbReference>
<feature type="region of interest" description="Disordered" evidence="1">
    <location>
        <begin position="347"/>
        <end position="382"/>
    </location>
</feature>
<dbReference type="SUPFAM" id="SSF52540">
    <property type="entry name" value="P-loop containing nucleoside triphosphate hydrolases"/>
    <property type="match status" value="1"/>
</dbReference>
<dbReference type="PANTHER" id="PTHR14932">
    <property type="entry name" value="RAS GTPASE-RELATED"/>
    <property type="match status" value="1"/>
</dbReference>
<accession>A0A5N5TFF8</accession>
<dbReference type="PRINTS" id="PR00449">
    <property type="entry name" value="RASTRNSFRMNG"/>
</dbReference>
<gene>
    <name evidence="2" type="primary">RABL6</name>
    <name evidence="2" type="ORF">Anas_09604</name>
</gene>
<evidence type="ECO:0000313" key="3">
    <source>
        <dbReference type="Proteomes" id="UP000326759"/>
    </source>
</evidence>
<evidence type="ECO:0000313" key="2">
    <source>
        <dbReference type="EMBL" id="KAB7504957.1"/>
    </source>
</evidence>
<dbReference type="GO" id="GO:0003924">
    <property type="term" value="F:GTPase activity"/>
    <property type="evidence" value="ECO:0007669"/>
    <property type="project" value="InterPro"/>
</dbReference>
<sequence length="581" mass="63935">MFSAIRKLTGRNDMPLASPSMQTMAASLQKKFSRGVHYNMKIVIRGDRNVGKTCLFKRLQGQAFVEEYIPTDEIQVASIQWSYKATDDVVKVEVWDVVDKAKKKKKVDGLKLENTSIEYEEPALDAEFLDVYKGTNGVTFLFDITKTWTFDYIKREIEKVPNHIPILVLGNMRDMGHHRVVSMDDVQYFIESLDSFLDALTNRRRAAAEAVAPTANVSVSMNTTPLPLGGSSKSSLPLRNPNTQVPSATNHGASKVVSKSDSSPSTDHRTSVIEKSSKACTVESQVAAPTIAETSSDNSTTSPAKDKKNNSSIPIPPIGGDLSVDDFVPDEGRLDQSFLNDILSSPAHKVAPLPTPAEEYSSDEENDQNPMVADIQDDLDPSDLNLASGYVASVFDDEEDTKNNGIEKNISSKVKESNHSLALDEFVRDKFTLKINQGTPSESSEESVKGVLSPDPDRNDNFDNLDDLDDWLNSKDDPPLNGAPFISSVVESPEEAIDACSAFGLEDNIDQEPSNKLSSDFLFVSSVELPHQNQIDPLGIYSENSQIKAFTSSTTTSRSQSPSESLKKLKKKEKRKDKVII</sequence>
<proteinExistence type="predicted"/>
<dbReference type="InterPro" id="IPR040385">
    <property type="entry name" value="RABL6"/>
</dbReference>
<dbReference type="AlphaFoldDB" id="A0A5N5TFF8"/>
<feature type="compositionally biased region" description="Low complexity" evidence="1">
    <location>
        <begin position="551"/>
        <end position="564"/>
    </location>
</feature>
<reference evidence="2 3" key="1">
    <citation type="journal article" date="2019" name="PLoS Biol.">
        <title>Sex chromosomes control vertical transmission of feminizing Wolbachia symbionts in an isopod.</title>
        <authorList>
            <person name="Becking T."/>
            <person name="Chebbi M.A."/>
            <person name="Giraud I."/>
            <person name="Moumen B."/>
            <person name="Laverre T."/>
            <person name="Caubet Y."/>
            <person name="Peccoud J."/>
            <person name="Gilbert C."/>
            <person name="Cordaux R."/>
        </authorList>
    </citation>
    <scope>NUCLEOTIDE SEQUENCE [LARGE SCALE GENOMIC DNA]</scope>
    <source>
        <strain evidence="2">ANa2</strain>
        <tissue evidence="2">Whole body excluding digestive tract and cuticle</tissue>
    </source>
</reference>
<dbReference type="Pfam" id="PF00071">
    <property type="entry name" value="Ras"/>
    <property type="match status" value="1"/>
</dbReference>
<dbReference type="Proteomes" id="UP000326759">
    <property type="component" value="Unassembled WGS sequence"/>
</dbReference>
<feature type="compositionally biased region" description="Basic and acidic residues" evidence="1">
    <location>
        <begin position="266"/>
        <end position="277"/>
    </location>
</feature>
<dbReference type="GO" id="GO:0005829">
    <property type="term" value="C:cytosol"/>
    <property type="evidence" value="ECO:0007669"/>
    <property type="project" value="TreeGrafter"/>
</dbReference>
<dbReference type="InterPro" id="IPR027417">
    <property type="entry name" value="P-loop_NTPase"/>
</dbReference>
<protein>
    <submittedName>
        <fullName evidence="2">Rab-like protein 6</fullName>
    </submittedName>
</protein>
<dbReference type="EMBL" id="SEYY01002071">
    <property type="protein sequence ID" value="KAB7504957.1"/>
    <property type="molecule type" value="Genomic_DNA"/>
</dbReference>
<feature type="compositionally biased region" description="Polar residues" evidence="1">
    <location>
        <begin position="292"/>
        <end position="303"/>
    </location>
</feature>
<feature type="region of interest" description="Disordered" evidence="1">
    <location>
        <begin position="551"/>
        <end position="581"/>
    </location>
</feature>
<feature type="compositionally biased region" description="Polar residues" evidence="1">
    <location>
        <begin position="240"/>
        <end position="252"/>
    </location>
</feature>
<dbReference type="Pfam" id="PF08477">
    <property type="entry name" value="Roc"/>
    <property type="match status" value="1"/>
</dbReference>
<feature type="compositionally biased region" description="Low complexity" evidence="1">
    <location>
        <begin position="254"/>
        <end position="265"/>
    </location>
</feature>
<keyword evidence="3" id="KW-1185">Reference proteome</keyword>
<dbReference type="PROSITE" id="PS51419">
    <property type="entry name" value="RAB"/>
    <property type="match status" value="1"/>
</dbReference>
<evidence type="ECO:0000256" key="1">
    <source>
        <dbReference type="SAM" id="MobiDB-lite"/>
    </source>
</evidence>
<feature type="compositionally biased region" description="Low complexity" evidence="1">
    <location>
        <begin position="225"/>
        <end position="238"/>
    </location>
</feature>
<dbReference type="PANTHER" id="PTHR14932:SF1">
    <property type="entry name" value="RAB-LIKE PROTEIN 6"/>
    <property type="match status" value="1"/>
</dbReference>
<dbReference type="GO" id="GO:0005525">
    <property type="term" value="F:GTP binding"/>
    <property type="evidence" value="ECO:0007669"/>
    <property type="project" value="InterPro"/>
</dbReference>
<name>A0A5N5TFF8_9CRUS</name>
<dbReference type="Gene3D" id="3.40.50.300">
    <property type="entry name" value="P-loop containing nucleotide triphosphate hydrolases"/>
    <property type="match status" value="1"/>
</dbReference>